<dbReference type="GO" id="GO:0005886">
    <property type="term" value="C:plasma membrane"/>
    <property type="evidence" value="ECO:0007669"/>
    <property type="project" value="UniProtKB-SubCell"/>
</dbReference>
<dbReference type="STRING" id="1392247.A0A3N4L5M9"/>
<dbReference type="SUPFAM" id="SSF52279">
    <property type="entry name" value="Beta-D-glucan exohydrolase, C-terminal domain"/>
    <property type="match status" value="1"/>
</dbReference>
<comment type="similarity">
    <text evidence="4 16">Belongs to the glycosyl hydrolase 3 family.</text>
</comment>
<dbReference type="SMART" id="SM01217">
    <property type="entry name" value="Fn3_like"/>
    <property type="match status" value="1"/>
</dbReference>
<keyword evidence="7 16" id="KW-0378">Hydrolase</keyword>
<evidence type="ECO:0000256" key="12">
    <source>
        <dbReference type="ARBA" id="ARBA00023277"/>
    </source>
</evidence>
<dbReference type="InterPro" id="IPR013783">
    <property type="entry name" value="Ig-like_fold"/>
</dbReference>
<dbReference type="InterPro" id="IPR050288">
    <property type="entry name" value="Cellulose_deg_GH3"/>
</dbReference>
<sequence>MIGFYSAFLLAAQLGLGSSAPLEKRQSGAASWSPPYYPAPKGGSSAAWADAYEKAYELVSQMTLVEKVNITTGIGWAMGPCVGNTGPVERLGFPSICLQDGPLGVRFADKNTAWPAGITIGATWDKELMYARGDGLGAEFRGKGINVILGPAMGPVGRMPAGGRNWEGFGSDPYLQGVGAALTIEGIQDNGVIATAKHYIANEQEHFRQSANAISANIDARTLHEVYLWPFQDSVKAGVGAVMCSYNQNNNSASCQNSWLQNAILKDELGFEGFIMSDWLAQYSGVASVLAGMDMTMPGDGLAWDDRISLLGPELTRAVMNSSVPMERLDDMVTRIVATWYKFGQDEDYPEPNFNSWTNATVGKIYYGSNDNTTGVVNEHVEVRGDHATLARKIAADAIALLKNEDVLPLAGPMKIGIYGEDAGPGNGPNVCIDRGCNQGTLAVGWGSGATDFTYLITPLEAIQARAAEDGSVVTAILNNTKLDDMKASAKEQDICLTFVNADSGEGYITWNGLEGDRNDIETQLGGNEVIAAVSQNCKKTIVVVHSVGPIIVEQWAQSHRVQGILWAHLPGQESGNALVDVLYGDVNPSGKLPYTIGKSLADYGPTAGVMYVANGNPPQQDFTEGLYIDYRYFDKHDITPRYEFGFGLSYTTFEFSNLEVELMCPLTPLPAPRPEPESTPPTYDSEIPDISEVLFPEGFTPIDRMIYPYLNATNPNVTVGPYPYPEGYEKPHPLMPAGGAEGGNPALWEVMYKVTMIIENTGEVAGAEVAQLYVQFQNKNIDFPVRVLRGFEKVYLEPGECKQVCFELTRRDLSYYNAAIENWEIPSGGIGIAIGQSSRKLHLRGNLRYGF</sequence>
<dbReference type="Pfam" id="PF01915">
    <property type="entry name" value="Glyco_hydro_3_C"/>
    <property type="match status" value="1"/>
</dbReference>
<dbReference type="InterPro" id="IPR019800">
    <property type="entry name" value="Glyco_hydro_3_AS"/>
</dbReference>
<keyword evidence="17" id="KW-0732">Signal</keyword>
<dbReference type="Proteomes" id="UP000277580">
    <property type="component" value="Unassembled WGS sequence"/>
</dbReference>
<keyword evidence="14 16" id="KW-0624">Polysaccharide degradation</keyword>
<evidence type="ECO:0000256" key="7">
    <source>
        <dbReference type="ARBA" id="ARBA00022801"/>
    </source>
</evidence>
<dbReference type="UniPathway" id="UPA00696"/>
<keyword evidence="10" id="KW-0472">Membrane</keyword>
<dbReference type="GO" id="GO:0030245">
    <property type="term" value="P:cellulose catabolic process"/>
    <property type="evidence" value="ECO:0007669"/>
    <property type="project" value="UniProtKB-UniPathway"/>
</dbReference>
<dbReference type="InterPro" id="IPR001764">
    <property type="entry name" value="Glyco_hydro_3_N"/>
</dbReference>
<dbReference type="PRINTS" id="PR00133">
    <property type="entry name" value="GLHYDRLASE3"/>
</dbReference>
<evidence type="ECO:0000256" key="11">
    <source>
        <dbReference type="ARBA" id="ARBA00023180"/>
    </source>
</evidence>
<feature type="signal peptide" evidence="17">
    <location>
        <begin position="1"/>
        <end position="19"/>
    </location>
</feature>
<evidence type="ECO:0000256" key="5">
    <source>
        <dbReference type="ARBA" id="ARBA00022475"/>
    </source>
</evidence>
<keyword evidence="12 16" id="KW-0119">Carbohydrate metabolism</keyword>
<protein>
    <recommendedName>
        <fullName evidence="16">beta-glucosidase</fullName>
        <ecNumber evidence="16">3.2.1.21</ecNumber>
    </recommendedName>
</protein>
<dbReference type="PANTHER" id="PTHR42715:SF20">
    <property type="entry name" value="BETA-GLUCOSIDASE E-RELATED"/>
    <property type="match status" value="1"/>
</dbReference>
<proteinExistence type="inferred from homology"/>
<evidence type="ECO:0000256" key="2">
    <source>
        <dbReference type="ARBA" id="ARBA00004401"/>
    </source>
</evidence>
<keyword evidence="20" id="KW-1185">Reference proteome</keyword>
<keyword evidence="9" id="KW-1133">Transmembrane helix</keyword>
<dbReference type="Pfam" id="PF14310">
    <property type="entry name" value="Fn3-like"/>
    <property type="match status" value="1"/>
</dbReference>
<dbReference type="FunFam" id="3.40.50.1700:FF:000003">
    <property type="entry name" value="Probable beta-glucosidase"/>
    <property type="match status" value="1"/>
</dbReference>
<evidence type="ECO:0000256" key="16">
    <source>
        <dbReference type="RuleBase" id="RU361161"/>
    </source>
</evidence>
<dbReference type="AlphaFoldDB" id="A0A3N4L5M9"/>
<evidence type="ECO:0000313" key="19">
    <source>
        <dbReference type="EMBL" id="RPB16769.1"/>
    </source>
</evidence>
<dbReference type="InterPro" id="IPR017853">
    <property type="entry name" value="GH"/>
</dbReference>
<dbReference type="PROSITE" id="PS00775">
    <property type="entry name" value="GLYCOSYL_HYDROL_F3"/>
    <property type="match status" value="1"/>
</dbReference>
<evidence type="ECO:0000256" key="6">
    <source>
        <dbReference type="ARBA" id="ARBA00022692"/>
    </source>
</evidence>
<gene>
    <name evidence="19" type="ORF">P167DRAFT_499287</name>
</gene>
<accession>A0A3N4L5M9</accession>
<comment type="catalytic activity">
    <reaction evidence="1 16">
        <text>Hydrolysis of terminal, non-reducing beta-D-glucosyl residues with release of beta-D-glucose.</text>
        <dbReference type="EC" id="3.2.1.21"/>
    </reaction>
</comment>
<dbReference type="EC" id="3.2.1.21" evidence="16"/>
<feature type="chain" id="PRO_5018152132" description="beta-glucosidase" evidence="17">
    <location>
        <begin position="20"/>
        <end position="852"/>
    </location>
</feature>
<evidence type="ECO:0000256" key="1">
    <source>
        <dbReference type="ARBA" id="ARBA00000448"/>
    </source>
</evidence>
<keyword evidence="5" id="KW-1003">Cell membrane</keyword>
<dbReference type="InterPro" id="IPR002772">
    <property type="entry name" value="Glyco_hydro_3_C"/>
</dbReference>
<evidence type="ECO:0000256" key="3">
    <source>
        <dbReference type="ARBA" id="ARBA00004987"/>
    </source>
</evidence>
<evidence type="ECO:0000256" key="17">
    <source>
        <dbReference type="SAM" id="SignalP"/>
    </source>
</evidence>
<organism evidence="19 20">
    <name type="scientific">Morchella conica CCBAS932</name>
    <dbReference type="NCBI Taxonomy" id="1392247"/>
    <lineage>
        <taxon>Eukaryota</taxon>
        <taxon>Fungi</taxon>
        <taxon>Dikarya</taxon>
        <taxon>Ascomycota</taxon>
        <taxon>Pezizomycotina</taxon>
        <taxon>Pezizomycetes</taxon>
        <taxon>Pezizales</taxon>
        <taxon>Morchellaceae</taxon>
        <taxon>Morchella</taxon>
    </lineage>
</organism>
<evidence type="ECO:0000256" key="14">
    <source>
        <dbReference type="ARBA" id="ARBA00023326"/>
    </source>
</evidence>
<evidence type="ECO:0000256" key="8">
    <source>
        <dbReference type="ARBA" id="ARBA00022968"/>
    </source>
</evidence>
<dbReference type="OrthoDB" id="416222at2759"/>
<evidence type="ECO:0000313" key="20">
    <source>
        <dbReference type="Proteomes" id="UP000277580"/>
    </source>
</evidence>
<keyword evidence="8" id="KW-0735">Signal-anchor</keyword>
<name>A0A3N4L5M9_9PEZI</name>
<comment type="pathway">
    <text evidence="3 16">Glycan metabolism; cellulose degradation.</text>
</comment>
<evidence type="ECO:0000256" key="9">
    <source>
        <dbReference type="ARBA" id="ARBA00022989"/>
    </source>
</evidence>
<dbReference type="InterPro" id="IPR036962">
    <property type="entry name" value="Glyco_hydro_3_N_sf"/>
</dbReference>
<dbReference type="SUPFAM" id="SSF51445">
    <property type="entry name" value="(Trans)glycosidases"/>
    <property type="match status" value="1"/>
</dbReference>
<dbReference type="InterPro" id="IPR036881">
    <property type="entry name" value="Glyco_hydro_3_C_sf"/>
</dbReference>
<reference evidence="19 20" key="1">
    <citation type="journal article" date="2018" name="Nat. Ecol. Evol.">
        <title>Pezizomycetes genomes reveal the molecular basis of ectomycorrhizal truffle lifestyle.</title>
        <authorList>
            <person name="Murat C."/>
            <person name="Payen T."/>
            <person name="Noel B."/>
            <person name="Kuo A."/>
            <person name="Morin E."/>
            <person name="Chen J."/>
            <person name="Kohler A."/>
            <person name="Krizsan K."/>
            <person name="Balestrini R."/>
            <person name="Da Silva C."/>
            <person name="Montanini B."/>
            <person name="Hainaut M."/>
            <person name="Levati E."/>
            <person name="Barry K.W."/>
            <person name="Belfiori B."/>
            <person name="Cichocki N."/>
            <person name="Clum A."/>
            <person name="Dockter R.B."/>
            <person name="Fauchery L."/>
            <person name="Guy J."/>
            <person name="Iotti M."/>
            <person name="Le Tacon F."/>
            <person name="Lindquist E.A."/>
            <person name="Lipzen A."/>
            <person name="Malagnac F."/>
            <person name="Mello A."/>
            <person name="Molinier V."/>
            <person name="Miyauchi S."/>
            <person name="Poulain J."/>
            <person name="Riccioni C."/>
            <person name="Rubini A."/>
            <person name="Sitrit Y."/>
            <person name="Splivallo R."/>
            <person name="Traeger S."/>
            <person name="Wang M."/>
            <person name="Zifcakova L."/>
            <person name="Wipf D."/>
            <person name="Zambonelli A."/>
            <person name="Paolocci F."/>
            <person name="Nowrousian M."/>
            <person name="Ottonello S."/>
            <person name="Baldrian P."/>
            <person name="Spatafora J.W."/>
            <person name="Henrissat B."/>
            <person name="Nagy L.G."/>
            <person name="Aury J.M."/>
            <person name="Wincker P."/>
            <person name="Grigoriev I.V."/>
            <person name="Bonfante P."/>
            <person name="Martin F.M."/>
        </authorList>
    </citation>
    <scope>NUCLEOTIDE SEQUENCE [LARGE SCALE GENOMIC DNA]</scope>
    <source>
        <strain evidence="19 20">CCBAS932</strain>
    </source>
</reference>
<evidence type="ECO:0000256" key="4">
    <source>
        <dbReference type="ARBA" id="ARBA00005336"/>
    </source>
</evidence>
<dbReference type="Pfam" id="PF00933">
    <property type="entry name" value="Glyco_hydro_3"/>
    <property type="match status" value="1"/>
</dbReference>
<evidence type="ECO:0000256" key="10">
    <source>
        <dbReference type="ARBA" id="ARBA00023136"/>
    </source>
</evidence>
<keyword evidence="11" id="KW-0325">Glycoprotein</keyword>
<dbReference type="Gene3D" id="3.20.20.300">
    <property type="entry name" value="Glycoside hydrolase, family 3, N-terminal domain"/>
    <property type="match status" value="1"/>
</dbReference>
<dbReference type="Gene3D" id="3.40.50.1700">
    <property type="entry name" value="Glycoside hydrolase family 3 C-terminal domain"/>
    <property type="match status" value="1"/>
</dbReference>
<dbReference type="Gene3D" id="2.60.40.10">
    <property type="entry name" value="Immunoglobulins"/>
    <property type="match status" value="1"/>
</dbReference>
<comment type="function">
    <text evidence="15">Beta-glucosidases are one of a number of cellulolytic enzymes involved in the degradation of cellulosic biomass. Catalyzes the last step releasing glucose from the inhibitory cellobiose.</text>
</comment>
<keyword evidence="13 16" id="KW-0326">Glycosidase</keyword>
<comment type="subcellular location">
    <subcellularLocation>
        <location evidence="2">Cell membrane</location>
        <topology evidence="2">Single-pass type II membrane protein</topology>
    </subcellularLocation>
</comment>
<dbReference type="GO" id="GO:0008422">
    <property type="term" value="F:beta-glucosidase activity"/>
    <property type="evidence" value="ECO:0007669"/>
    <property type="project" value="UniProtKB-EC"/>
</dbReference>
<dbReference type="FunFam" id="3.20.20.300:FF:000002">
    <property type="entry name" value="Probable beta-glucosidase"/>
    <property type="match status" value="1"/>
</dbReference>
<feature type="domain" description="Fibronectin type III-like" evidence="18">
    <location>
        <begin position="769"/>
        <end position="839"/>
    </location>
</feature>
<dbReference type="EMBL" id="ML119107">
    <property type="protein sequence ID" value="RPB16769.1"/>
    <property type="molecule type" value="Genomic_DNA"/>
</dbReference>
<evidence type="ECO:0000256" key="13">
    <source>
        <dbReference type="ARBA" id="ARBA00023295"/>
    </source>
</evidence>
<evidence type="ECO:0000259" key="18">
    <source>
        <dbReference type="SMART" id="SM01217"/>
    </source>
</evidence>
<evidence type="ECO:0000256" key="15">
    <source>
        <dbReference type="ARBA" id="ARBA00024983"/>
    </source>
</evidence>
<dbReference type="PANTHER" id="PTHR42715">
    <property type="entry name" value="BETA-GLUCOSIDASE"/>
    <property type="match status" value="1"/>
</dbReference>
<keyword evidence="6" id="KW-0812">Transmembrane</keyword>
<dbReference type="InterPro" id="IPR026891">
    <property type="entry name" value="Fn3-like"/>
</dbReference>
<dbReference type="InParanoid" id="A0A3N4L5M9"/>